<name>A0A6C0BIL0_9ZZZZ</name>
<dbReference type="GO" id="GO:0016791">
    <property type="term" value="F:phosphatase activity"/>
    <property type="evidence" value="ECO:0007669"/>
    <property type="project" value="TreeGrafter"/>
</dbReference>
<proteinExistence type="predicted"/>
<dbReference type="PANTHER" id="PTHR48100">
    <property type="entry name" value="BROAD-SPECIFICITY PHOSPHATASE YOR283W-RELATED"/>
    <property type="match status" value="1"/>
</dbReference>
<evidence type="ECO:0008006" key="2">
    <source>
        <dbReference type="Google" id="ProtNLM"/>
    </source>
</evidence>
<dbReference type="CDD" id="cd07067">
    <property type="entry name" value="HP_PGM_like"/>
    <property type="match status" value="1"/>
</dbReference>
<accession>A0A6C0BIL0</accession>
<dbReference type="GO" id="GO:0005737">
    <property type="term" value="C:cytoplasm"/>
    <property type="evidence" value="ECO:0007669"/>
    <property type="project" value="TreeGrafter"/>
</dbReference>
<dbReference type="SUPFAM" id="SSF53254">
    <property type="entry name" value="Phosphoglycerate mutase-like"/>
    <property type="match status" value="1"/>
</dbReference>
<dbReference type="InterPro" id="IPR029033">
    <property type="entry name" value="His_PPase_superfam"/>
</dbReference>
<dbReference type="EMBL" id="MN739162">
    <property type="protein sequence ID" value="QHS91554.1"/>
    <property type="molecule type" value="Genomic_DNA"/>
</dbReference>
<sequence length="186" mass="21067">MPVITLVRHAEATHNAAFNETKSDFVFMDAKHQDAHLTEKGVNQATEVGKDLEMTSFDAVFCSPLTRCIQTMECIIPFFYDKSVITLHDNLLEKQSTKHICNKRKTRTELIELYPNYQIVTNSDLPPSYAHRESDEAVAARMSSLIKTICDNHDKDEKILIVSHYNAILALTGVELPNAGRIVLKY</sequence>
<dbReference type="SMART" id="SM00855">
    <property type="entry name" value="PGAM"/>
    <property type="match status" value="1"/>
</dbReference>
<reference evidence="1" key="1">
    <citation type="journal article" date="2020" name="Nature">
        <title>Giant virus diversity and host interactions through global metagenomics.</title>
        <authorList>
            <person name="Schulz F."/>
            <person name="Roux S."/>
            <person name="Paez-Espino D."/>
            <person name="Jungbluth S."/>
            <person name="Walsh D.A."/>
            <person name="Denef V.J."/>
            <person name="McMahon K.D."/>
            <person name="Konstantinidis K.T."/>
            <person name="Eloe-Fadrosh E.A."/>
            <person name="Kyrpides N.C."/>
            <person name="Woyke T."/>
        </authorList>
    </citation>
    <scope>NUCLEOTIDE SEQUENCE</scope>
    <source>
        <strain evidence="1">GVMAG-M-3300013006-15</strain>
    </source>
</reference>
<organism evidence="1">
    <name type="scientific">viral metagenome</name>
    <dbReference type="NCBI Taxonomy" id="1070528"/>
    <lineage>
        <taxon>unclassified sequences</taxon>
        <taxon>metagenomes</taxon>
        <taxon>organismal metagenomes</taxon>
    </lineage>
</organism>
<dbReference type="PANTHER" id="PTHR48100:SF1">
    <property type="entry name" value="HISTIDINE PHOSPHATASE FAMILY PROTEIN-RELATED"/>
    <property type="match status" value="1"/>
</dbReference>
<protein>
    <recommendedName>
        <fullName evidence="2">Phosphoglycerate mutase</fullName>
    </recommendedName>
</protein>
<dbReference type="Pfam" id="PF00300">
    <property type="entry name" value="His_Phos_1"/>
    <property type="match status" value="1"/>
</dbReference>
<evidence type="ECO:0000313" key="1">
    <source>
        <dbReference type="EMBL" id="QHS91554.1"/>
    </source>
</evidence>
<dbReference type="Gene3D" id="3.40.50.1240">
    <property type="entry name" value="Phosphoglycerate mutase-like"/>
    <property type="match status" value="1"/>
</dbReference>
<dbReference type="InterPro" id="IPR013078">
    <property type="entry name" value="His_Pase_superF_clade-1"/>
</dbReference>
<dbReference type="InterPro" id="IPR050275">
    <property type="entry name" value="PGM_Phosphatase"/>
</dbReference>
<dbReference type="AlphaFoldDB" id="A0A6C0BIL0"/>